<keyword evidence="2" id="KW-1185">Reference proteome</keyword>
<reference evidence="1 2" key="1">
    <citation type="submission" date="2022-04" db="EMBL/GenBank/DDBJ databases">
        <title>Paracoccus sp. YLB-12 draft genome sequence.</title>
        <authorList>
            <person name="Yu L."/>
        </authorList>
    </citation>
    <scope>NUCLEOTIDE SEQUENCE [LARGE SCALE GENOMIC DNA]</scope>
    <source>
        <strain evidence="1 2">YLB-12</strain>
    </source>
</reference>
<evidence type="ECO:0000313" key="1">
    <source>
        <dbReference type="EMBL" id="MCT4333744.1"/>
    </source>
</evidence>
<protein>
    <submittedName>
        <fullName evidence="1">Uncharacterized protein</fullName>
    </submittedName>
</protein>
<accession>A0ABT2KB53</accession>
<dbReference type="Proteomes" id="UP001320702">
    <property type="component" value="Unassembled WGS sequence"/>
</dbReference>
<organism evidence="1 2">
    <name type="scientific">Paracoccus maritimus</name>
    <dbReference type="NCBI Taxonomy" id="2933292"/>
    <lineage>
        <taxon>Bacteria</taxon>
        <taxon>Pseudomonadati</taxon>
        <taxon>Pseudomonadota</taxon>
        <taxon>Alphaproteobacteria</taxon>
        <taxon>Rhodobacterales</taxon>
        <taxon>Paracoccaceae</taxon>
        <taxon>Paracoccus</taxon>
    </lineage>
</organism>
<dbReference type="EMBL" id="JANAVZ010000007">
    <property type="protein sequence ID" value="MCT4333744.1"/>
    <property type="molecule type" value="Genomic_DNA"/>
</dbReference>
<comment type="caution">
    <text evidence="1">The sequence shown here is derived from an EMBL/GenBank/DDBJ whole genome shotgun (WGS) entry which is preliminary data.</text>
</comment>
<proteinExistence type="predicted"/>
<dbReference type="RefSeq" id="WP_260277848.1">
    <property type="nucleotide sequence ID" value="NZ_JANAVZ010000007.1"/>
</dbReference>
<evidence type="ECO:0000313" key="2">
    <source>
        <dbReference type="Proteomes" id="UP001320702"/>
    </source>
</evidence>
<name>A0ABT2KB53_9RHOB</name>
<sequence length="120" mass="13163">MGVSIICVSMNGACMLKLSESLQAQSSNSTTDVRLVNVGVADLSSGSYAPFWHVSWQIPDWKFSEPSFFCLLTVRVVSKKGAFANPSCTTEVVQPFGSFIRHHGGRGRWQASERSPKTSY</sequence>
<gene>
    <name evidence="1" type="ORF">MU516_12795</name>
</gene>